<dbReference type="PATRIC" id="fig|48936.3.peg.1739"/>
<keyword evidence="5" id="KW-1003">Cell membrane</keyword>
<evidence type="ECO:0000313" key="11">
    <source>
        <dbReference type="EMBL" id="KHS46897.1"/>
    </source>
</evidence>
<evidence type="ECO:0000313" key="12">
    <source>
        <dbReference type="Proteomes" id="UP000031338"/>
    </source>
</evidence>
<keyword evidence="9" id="KW-0472">Membrane</keyword>
<dbReference type="Proteomes" id="UP000031338">
    <property type="component" value="Unassembled WGS sequence"/>
</dbReference>
<evidence type="ECO:0000256" key="1">
    <source>
        <dbReference type="ARBA" id="ARBA00004533"/>
    </source>
</evidence>
<protein>
    <recommendedName>
        <fullName evidence="3">Type II secretion system protein N</fullName>
    </recommendedName>
    <alternativeName>
        <fullName evidence="10">General secretion pathway protein N</fullName>
    </alternativeName>
</protein>
<evidence type="ECO:0000256" key="8">
    <source>
        <dbReference type="ARBA" id="ARBA00022927"/>
    </source>
</evidence>
<evidence type="ECO:0000256" key="7">
    <source>
        <dbReference type="ARBA" id="ARBA00022692"/>
    </source>
</evidence>
<keyword evidence="8" id="KW-0653">Protein transport</keyword>
<keyword evidence="4" id="KW-0813">Transport</keyword>
<dbReference type="GO" id="GO:0005886">
    <property type="term" value="C:plasma membrane"/>
    <property type="evidence" value="ECO:0007669"/>
    <property type="project" value="UniProtKB-SubCell"/>
</dbReference>
<dbReference type="Pfam" id="PF01203">
    <property type="entry name" value="T2SSN"/>
    <property type="match status" value="1"/>
</dbReference>
<dbReference type="EMBL" id="JRVC01000007">
    <property type="protein sequence ID" value="KHS46897.1"/>
    <property type="molecule type" value="Genomic_DNA"/>
</dbReference>
<dbReference type="GO" id="GO:0015628">
    <property type="term" value="P:protein secretion by the type II secretion system"/>
    <property type="evidence" value="ECO:0007669"/>
    <property type="project" value="InterPro"/>
</dbReference>
<evidence type="ECO:0000256" key="6">
    <source>
        <dbReference type="ARBA" id="ARBA00022519"/>
    </source>
</evidence>
<reference evidence="11 12" key="1">
    <citation type="submission" date="2014-10" db="EMBL/GenBank/DDBJ databases">
        <title>Draft genome sequence of Novosphingobium subterraneum DSM 12447.</title>
        <authorList>
            <person name="Gan H.M."/>
            <person name="Gan H.Y."/>
            <person name="Savka M.A."/>
        </authorList>
    </citation>
    <scope>NUCLEOTIDE SEQUENCE [LARGE SCALE GENOMIC DNA]</scope>
    <source>
        <strain evidence="11 12">DSM 12447</strain>
    </source>
</reference>
<keyword evidence="7" id="KW-0812">Transmembrane</keyword>
<evidence type="ECO:0000256" key="4">
    <source>
        <dbReference type="ARBA" id="ARBA00022448"/>
    </source>
</evidence>
<keyword evidence="6" id="KW-0997">Cell inner membrane</keyword>
<dbReference type="STRING" id="48936.NJ75_01733"/>
<evidence type="ECO:0000256" key="3">
    <source>
        <dbReference type="ARBA" id="ARBA00021563"/>
    </source>
</evidence>
<evidence type="ECO:0000256" key="2">
    <source>
        <dbReference type="ARBA" id="ARBA00007208"/>
    </source>
</evidence>
<accession>A0A0B9AC32</accession>
<comment type="subcellular location">
    <subcellularLocation>
        <location evidence="1">Cell inner membrane</location>
    </subcellularLocation>
</comment>
<comment type="caution">
    <text evidence="11">The sequence shown here is derived from an EMBL/GenBank/DDBJ whole genome shotgun (WGS) entry which is preliminary data.</text>
</comment>
<gene>
    <name evidence="11" type="ORF">NJ75_01733</name>
</gene>
<dbReference type="GO" id="GO:0015627">
    <property type="term" value="C:type II protein secretion system complex"/>
    <property type="evidence" value="ECO:0007669"/>
    <property type="project" value="InterPro"/>
</dbReference>
<dbReference type="AlphaFoldDB" id="A0A0B9AC32"/>
<dbReference type="InterPro" id="IPR022792">
    <property type="entry name" value="T2SS_protein-GspN"/>
</dbReference>
<name>A0A0B9AC32_9SPHN</name>
<sequence>MIGRWIFIRGAAMGRRGWLALDALFVAALLVLLPLRLVLGMALPDSLSARSVEGSVWSGRIADLNAGPLPLGTVDAGLEPLPLLIGRAQFALSREGFSARIAPSRLTGANGSVLLPDGLGGLPVTSLGFGDFSVVMANGQCREAQGTLSLTLASLGPLLPDAVVVSGQARCEKGALVVPMRGLQGMERLTLKLGGDGRWQADLALAGLPQETADALKSSGFDTRPDGVGIVTGGTF</sequence>
<organism evidence="11 12">
    <name type="scientific">Novosphingobium subterraneum</name>
    <dbReference type="NCBI Taxonomy" id="48936"/>
    <lineage>
        <taxon>Bacteria</taxon>
        <taxon>Pseudomonadati</taxon>
        <taxon>Pseudomonadota</taxon>
        <taxon>Alphaproteobacteria</taxon>
        <taxon>Sphingomonadales</taxon>
        <taxon>Sphingomonadaceae</taxon>
        <taxon>Novosphingobium</taxon>
    </lineage>
</organism>
<keyword evidence="12" id="KW-1185">Reference proteome</keyword>
<dbReference type="RefSeq" id="WP_052242221.1">
    <property type="nucleotide sequence ID" value="NZ_JRVC01000007.1"/>
</dbReference>
<evidence type="ECO:0000256" key="5">
    <source>
        <dbReference type="ARBA" id="ARBA00022475"/>
    </source>
</evidence>
<evidence type="ECO:0000256" key="9">
    <source>
        <dbReference type="ARBA" id="ARBA00023136"/>
    </source>
</evidence>
<evidence type="ECO:0000256" key="10">
    <source>
        <dbReference type="ARBA" id="ARBA00030772"/>
    </source>
</evidence>
<proteinExistence type="inferred from homology"/>
<comment type="similarity">
    <text evidence="2">Belongs to the GSP N family.</text>
</comment>